<dbReference type="GO" id="GO:0030674">
    <property type="term" value="F:protein-macromolecule adaptor activity"/>
    <property type="evidence" value="ECO:0007669"/>
    <property type="project" value="TreeGrafter"/>
</dbReference>
<feature type="compositionally biased region" description="Acidic residues" evidence="1">
    <location>
        <begin position="193"/>
        <end position="202"/>
    </location>
</feature>
<dbReference type="OrthoDB" id="548474at2759"/>
<feature type="compositionally biased region" description="Polar residues" evidence="1">
    <location>
        <begin position="170"/>
        <end position="183"/>
    </location>
</feature>
<organism evidence="2 3">
    <name type="scientific">Rasamsonia emersonii (strain ATCC 16479 / CBS 393.64 / IMI 116815)</name>
    <dbReference type="NCBI Taxonomy" id="1408163"/>
    <lineage>
        <taxon>Eukaryota</taxon>
        <taxon>Fungi</taxon>
        <taxon>Dikarya</taxon>
        <taxon>Ascomycota</taxon>
        <taxon>Pezizomycotina</taxon>
        <taxon>Eurotiomycetes</taxon>
        <taxon>Eurotiomycetidae</taxon>
        <taxon>Eurotiales</taxon>
        <taxon>Trichocomaceae</taxon>
        <taxon>Rasamsonia</taxon>
    </lineage>
</organism>
<dbReference type="InterPro" id="IPR038966">
    <property type="entry name" value="TMA17"/>
</dbReference>
<reference evidence="2 3" key="1">
    <citation type="submission" date="2015-04" db="EMBL/GenBank/DDBJ databases">
        <authorList>
            <person name="Heijne W.H."/>
            <person name="Fedorova N.D."/>
            <person name="Nierman W.C."/>
            <person name="Vollebregt A.W."/>
            <person name="Zhao Z."/>
            <person name="Wu L."/>
            <person name="Kumar M."/>
            <person name="Stam H."/>
            <person name="van den Berg M.A."/>
            <person name="Pel H.J."/>
        </authorList>
    </citation>
    <scope>NUCLEOTIDE SEQUENCE [LARGE SCALE GENOMIC DNA]</scope>
    <source>
        <strain evidence="2 3">CBS 393.64</strain>
    </source>
</reference>
<evidence type="ECO:0000313" key="3">
    <source>
        <dbReference type="Proteomes" id="UP000053958"/>
    </source>
</evidence>
<keyword evidence="3" id="KW-1185">Reference proteome</keyword>
<sequence length="202" mass="21596">MSAESQPITPEAFAEAIKALPLSAVYAKVFELRNSIAHLKRSNAELRLYILESEGGPEAADNKELESYIRENEGVIEAMTERIALCKAEVENRGQQWIEEGLFEGGDEAAADVADRVADGVPEGDGASPVINGTDRAHDDTIDRGHDETRDGTSATEEEAAHHSGLVNGVPTSNSDSTATVAPSNAPDRHEEPEAEGEGIYL</sequence>
<feature type="compositionally biased region" description="Basic and acidic residues" evidence="1">
    <location>
        <begin position="135"/>
        <end position="151"/>
    </location>
</feature>
<proteinExistence type="predicted"/>
<gene>
    <name evidence="2" type="ORF">T310_2529</name>
</gene>
<evidence type="ECO:0000313" key="2">
    <source>
        <dbReference type="EMBL" id="KKA23463.1"/>
    </source>
</evidence>
<protein>
    <submittedName>
        <fullName evidence="2">Uncharacterized protein</fullName>
    </submittedName>
</protein>
<comment type="caution">
    <text evidence="2">The sequence shown here is derived from an EMBL/GenBank/DDBJ whole genome shotgun (WGS) entry which is preliminary data.</text>
</comment>
<accession>A0A0F4Z0R3</accession>
<evidence type="ECO:0000256" key="1">
    <source>
        <dbReference type="SAM" id="MobiDB-lite"/>
    </source>
</evidence>
<dbReference type="GeneID" id="25314880"/>
<feature type="region of interest" description="Disordered" evidence="1">
    <location>
        <begin position="119"/>
        <end position="202"/>
    </location>
</feature>
<dbReference type="RefSeq" id="XP_013330075.1">
    <property type="nucleotide sequence ID" value="XM_013474621.1"/>
</dbReference>
<dbReference type="AlphaFoldDB" id="A0A0F4Z0R3"/>
<dbReference type="PANTHER" id="PTHR40422:SF1">
    <property type="entry name" value="TRANSLATION MACHINERY-ASSOCIATED PROTEIN 17"/>
    <property type="match status" value="1"/>
</dbReference>
<dbReference type="Proteomes" id="UP000053958">
    <property type="component" value="Unassembled WGS sequence"/>
</dbReference>
<name>A0A0F4Z0R3_RASE3</name>
<dbReference type="EMBL" id="LASV01000101">
    <property type="protein sequence ID" value="KKA23463.1"/>
    <property type="molecule type" value="Genomic_DNA"/>
</dbReference>
<dbReference type="STRING" id="1408163.A0A0F4Z0R3"/>
<dbReference type="GO" id="GO:0070682">
    <property type="term" value="P:proteasome regulatory particle assembly"/>
    <property type="evidence" value="ECO:0007669"/>
    <property type="project" value="InterPro"/>
</dbReference>
<dbReference type="PANTHER" id="PTHR40422">
    <property type="entry name" value="TRANSLATION MACHINERY-ASSOCIATED PROTEIN 17"/>
    <property type="match status" value="1"/>
</dbReference>